<dbReference type="Gene3D" id="3.40.50.360">
    <property type="match status" value="1"/>
</dbReference>
<dbReference type="GO" id="GO:0010181">
    <property type="term" value="F:FMN binding"/>
    <property type="evidence" value="ECO:0007669"/>
    <property type="project" value="InterPro"/>
</dbReference>
<dbReference type="SUPFAM" id="SSF55811">
    <property type="entry name" value="Nudix"/>
    <property type="match status" value="1"/>
</dbReference>
<dbReference type="InterPro" id="IPR015797">
    <property type="entry name" value="NUDIX_hydrolase-like_dom_sf"/>
</dbReference>
<evidence type="ECO:0008006" key="6">
    <source>
        <dbReference type="Google" id="ProtNLM"/>
    </source>
</evidence>
<proteinExistence type="predicted"/>
<dbReference type="InterPro" id="IPR029039">
    <property type="entry name" value="Flavoprotein-like_sf"/>
</dbReference>
<keyword evidence="5" id="KW-1185">Reference proteome</keyword>
<dbReference type="Gene3D" id="3.90.79.10">
    <property type="entry name" value="Nucleoside Triphosphate Pyrophosphohydrolase"/>
    <property type="match status" value="1"/>
</dbReference>
<evidence type="ECO:0000259" key="3">
    <source>
        <dbReference type="PROSITE" id="PS51462"/>
    </source>
</evidence>
<accession>A0AAX0Q605</accession>
<evidence type="ECO:0000313" key="5">
    <source>
        <dbReference type="Proteomes" id="UP000243820"/>
    </source>
</evidence>
<dbReference type="InterPro" id="IPR008254">
    <property type="entry name" value="Flavodoxin/NO_synth"/>
</dbReference>
<dbReference type="SUPFAM" id="SSF52218">
    <property type="entry name" value="Flavoproteins"/>
    <property type="match status" value="1"/>
</dbReference>
<evidence type="ECO:0000256" key="1">
    <source>
        <dbReference type="SAM" id="Phobius"/>
    </source>
</evidence>
<feature type="domain" description="Flavodoxin-like" evidence="2">
    <location>
        <begin position="3"/>
        <end position="146"/>
    </location>
</feature>
<comment type="caution">
    <text evidence="4">The sequence shown here is derived from an EMBL/GenBank/DDBJ whole genome shotgun (WGS) entry which is preliminary data.</text>
</comment>
<keyword evidence="1" id="KW-1133">Transmembrane helix</keyword>
<sequence>MSTVVVYKSKYGSAKQYAEWIAKELGADLKNADETKVEDLLPYDTVIYGAGIYIGCIAGIALIANNFRQLKDKSVIVFTVGVTDPEEKRRTEDLLLKNFTPEMMKKVRVFHLRGALDYDKVGLVYKLMLKKEKIEEVDGVKKEEILPLLAYLGTSKTKSAAPAESCTKIYDTPRLTIETRHVHLPNGKDRNYLFVQPVPAVCILPTDEEHVYLIRQYRAVINEYILEVPAGGMDHAGETPLQCAKRELAEEARFSANEFVPRGYVYSTPGFCTEKLWLFEARGLIPCEDCARDEDEIIDVVRIKKSEIFAMIARGEIVDAKTIALLTRSLAKVNTD</sequence>
<dbReference type="Proteomes" id="UP000243820">
    <property type="component" value="Unassembled WGS sequence"/>
</dbReference>
<feature type="domain" description="Nudix hydrolase" evidence="3">
    <location>
        <begin position="196"/>
        <end position="325"/>
    </location>
</feature>
<name>A0AAX0Q605_9EURY</name>
<reference evidence="4 5" key="1">
    <citation type="journal article" date="2017" name="BMC Genomics">
        <title>Genomic analysis of methanogenic archaea reveals a shift towards energy conservation.</title>
        <authorList>
            <person name="Gilmore S.P."/>
            <person name="Henske J.K."/>
            <person name="Sexton J.A."/>
            <person name="Solomon K.V."/>
            <person name="Seppala S."/>
            <person name="Yoo J.I."/>
            <person name="Huyett L.M."/>
            <person name="Pressman A."/>
            <person name="Cogan J.Z."/>
            <person name="Kivenson V."/>
            <person name="Peng X."/>
            <person name="Tan Y."/>
            <person name="Valentine D.L."/>
            <person name="O'Malley M.A."/>
        </authorList>
    </citation>
    <scope>NUCLEOTIDE SEQUENCE [LARGE SCALE GENOMIC DNA]</scope>
    <source>
        <strain evidence="4 5">XII</strain>
    </source>
</reference>
<dbReference type="CDD" id="cd03424">
    <property type="entry name" value="NUDIX_ADPRase_Nudt5_UGPPase_Nudt14"/>
    <property type="match status" value="1"/>
</dbReference>
<organism evidence="4 5">
    <name type="scientific">Methanocorpusculum parvum</name>
    <dbReference type="NCBI Taxonomy" id="2193"/>
    <lineage>
        <taxon>Archaea</taxon>
        <taxon>Methanobacteriati</taxon>
        <taxon>Methanobacteriota</taxon>
        <taxon>Stenosarchaea group</taxon>
        <taxon>Methanomicrobia</taxon>
        <taxon>Methanomicrobiales</taxon>
        <taxon>Methanocorpusculaceae</taxon>
        <taxon>Methanocorpusculum</taxon>
    </lineage>
</organism>
<protein>
    <recommendedName>
        <fullName evidence="6">Nudix hydrolase domain-containing protein</fullName>
    </recommendedName>
</protein>
<keyword evidence="1" id="KW-0812">Transmembrane</keyword>
<dbReference type="AlphaFoldDB" id="A0AAX0Q605"/>
<dbReference type="InterPro" id="IPR026816">
    <property type="entry name" value="Flavodoxin_dom"/>
</dbReference>
<dbReference type="PROSITE" id="PS51462">
    <property type="entry name" value="NUDIX"/>
    <property type="match status" value="1"/>
</dbReference>
<gene>
    <name evidence="4" type="ORF">ASJ83_03560</name>
</gene>
<dbReference type="PROSITE" id="PS50902">
    <property type="entry name" value="FLAVODOXIN_LIKE"/>
    <property type="match status" value="1"/>
</dbReference>
<dbReference type="RefSeq" id="WP_095642550.1">
    <property type="nucleotide sequence ID" value="NZ_LMVO01000045.1"/>
</dbReference>
<keyword evidence="1" id="KW-0472">Membrane</keyword>
<dbReference type="InterPro" id="IPR000086">
    <property type="entry name" value="NUDIX_hydrolase_dom"/>
</dbReference>
<dbReference type="GO" id="GO:0006783">
    <property type="term" value="P:heme biosynthetic process"/>
    <property type="evidence" value="ECO:0007669"/>
    <property type="project" value="TreeGrafter"/>
</dbReference>
<evidence type="ECO:0000313" key="4">
    <source>
        <dbReference type="EMBL" id="PAV08655.1"/>
    </source>
</evidence>
<dbReference type="Pfam" id="PF00293">
    <property type="entry name" value="NUDIX"/>
    <property type="match status" value="1"/>
</dbReference>
<dbReference type="GO" id="GO:0070819">
    <property type="term" value="F:menaquinone-dependent protoporphyrinogen oxidase activity"/>
    <property type="evidence" value="ECO:0007669"/>
    <property type="project" value="TreeGrafter"/>
</dbReference>
<dbReference type="PANTHER" id="PTHR38030">
    <property type="entry name" value="PROTOPORPHYRINOGEN IX DEHYDROGENASE [MENAQUINONE]"/>
    <property type="match status" value="1"/>
</dbReference>
<dbReference type="InterPro" id="IPR052200">
    <property type="entry name" value="Protoporphyrinogen_IX_DH"/>
</dbReference>
<evidence type="ECO:0000259" key="2">
    <source>
        <dbReference type="PROSITE" id="PS50902"/>
    </source>
</evidence>
<feature type="transmembrane region" description="Helical" evidence="1">
    <location>
        <begin position="46"/>
        <end position="64"/>
    </location>
</feature>
<dbReference type="Pfam" id="PF12724">
    <property type="entry name" value="Flavodoxin_5"/>
    <property type="match status" value="1"/>
</dbReference>
<dbReference type="EMBL" id="LMVO01000045">
    <property type="protein sequence ID" value="PAV08655.1"/>
    <property type="molecule type" value="Genomic_DNA"/>
</dbReference>
<dbReference type="PANTHER" id="PTHR38030:SF2">
    <property type="entry name" value="PROTOPORPHYRINOGEN IX DEHYDROGENASE [QUINONE]"/>
    <property type="match status" value="1"/>
</dbReference>